<keyword evidence="14 15" id="KW-0472">Membrane</keyword>
<dbReference type="AlphaFoldDB" id="A0A2W4ZZX5"/>
<organism evidence="16 17">
    <name type="scientific">Micavibrio aeruginosavorus</name>
    <dbReference type="NCBI Taxonomy" id="349221"/>
    <lineage>
        <taxon>Bacteria</taxon>
        <taxon>Pseudomonadati</taxon>
        <taxon>Bdellovibrionota</taxon>
        <taxon>Bdellovibrionia</taxon>
        <taxon>Bdellovibrionales</taxon>
        <taxon>Pseudobdellovibrionaceae</taxon>
        <taxon>Micavibrio</taxon>
    </lineage>
</organism>
<keyword evidence="13" id="KW-0408">Iron</keyword>
<comment type="pathway">
    <text evidence="4">Carbohydrate metabolism; tricarboxylic acid cycle.</text>
</comment>
<evidence type="ECO:0000256" key="9">
    <source>
        <dbReference type="ARBA" id="ARBA00022692"/>
    </source>
</evidence>
<evidence type="ECO:0000256" key="11">
    <source>
        <dbReference type="ARBA" id="ARBA00022982"/>
    </source>
</evidence>
<dbReference type="Proteomes" id="UP000249557">
    <property type="component" value="Unassembled WGS sequence"/>
</dbReference>
<feature type="transmembrane region" description="Helical" evidence="15">
    <location>
        <begin position="104"/>
        <end position="128"/>
    </location>
</feature>
<dbReference type="InterPro" id="IPR000701">
    <property type="entry name" value="SuccDH_FuR_B_TM-su"/>
</dbReference>
<dbReference type="Pfam" id="PF01127">
    <property type="entry name" value="Sdh_cyt"/>
    <property type="match status" value="1"/>
</dbReference>
<keyword evidence="8" id="KW-0349">Heme</keyword>
<feature type="transmembrane region" description="Helical" evidence="15">
    <location>
        <begin position="70"/>
        <end position="92"/>
    </location>
</feature>
<dbReference type="CDD" id="cd03495">
    <property type="entry name" value="SQR_TypeC_SdhD_like"/>
    <property type="match status" value="1"/>
</dbReference>
<keyword evidence="6" id="KW-0813">Transport</keyword>
<accession>A0A2W4ZZX5</accession>
<dbReference type="GO" id="GO:0016020">
    <property type="term" value="C:membrane"/>
    <property type="evidence" value="ECO:0007669"/>
    <property type="project" value="UniProtKB-SubCell"/>
</dbReference>
<name>A0A2W4ZZX5_9BACT</name>
<sequence>MTHHSDSSSCCCGHAKSCAGKGHALAGWMRLRISAVLSLPLIIWVIYSILSVQALDHAAFTAWLSMPLNAGLLAAFVVINCYHGALGVQEIIEDYVSCQKSQKCAIFAEKILFAIVAAASLWAIAAIAL</sequence>
<keyword evidence="10" id="KW-0479">Metal-binding</keyword>
<dbReference type="GO" id="GO:0046872">
    <property type="term" value="F:metal ion binding"/>
    <property type="evidence" value="ECO:0007669"/>
    <property type="project" value="UniProtKB-KW"/>
</dbReference>
<comment type="cofactor">
    <cofactor evidence="1">
        <name>heme</name>
        <dbReference type="ChEBI" id="CHEBI:30413"/>
    </cofactor>
</comment>
<comment type="function">
    <text evidence="2">Membrane-anchoring subunit of succinate dehydrogenase (SDH).</text>
</comment>
<dbReference type="GO" id="GO:0006099">
    <property type="term" value="P:tricarboxylic acid cycle"/>
    <property type="evidence" value="ECO:0007669"/>
    <property type="project" value="UniProtKB-UniPathway"/>
</dbReference>
<evidence type="ECO:0000256" key="8">
    <source>
        <dbReference type="ARBA" id="ARBA00022617"/>
    </source>
</evidence>
<evidence type="ECO:0000256" key="3">
    <source>
        <dbReference type="ARBA" id="ARBA00004141"/>
    </source>
</evidence>
<dbReference type="NCBIfam" id="TIGR02968">
    <property type="entry name" value="succ_dehyd_anc"/>
    <property type="match status" value="1"/>
</dbReference>
<keyword evidence="9 15" id="KW-0812">Transmembrane</keyword>
<evidence type="ECO:0000256" key="14">
    <source>
        <dbReference type="ARBA" id="ARBA00023136"/>
    </source>
</evidence>
<comment type="subcellular location">
    <subcellularLocation>
        <location evidence="3">Membrane</location>
        <topology evidence="3">Multi-pass membrane protein</topology>
    </subcellularLocation>
</comment>
<evidence type="ECO:0000256" key="4">
    <source>
        <dbReference type="ARBA" id="ARBA00005163"/>
    </source>
</evidence>
<evidence type="ECO:0000256" key="10">
    <source>
        <dbReference type="ARBA" id="ARBA00022723"/>
    </source>
</evidence>
<gene>
    <name evidence="16" type="primary">sdhD</name>
    <name evidence="16" type="ORF">DI626_05970</name>
</gene>
<dbReference type="SUPFAM" id="SSF81343">
    <property type="entry name" value="Fumarate reductase respiratory complex transmembrane subunits"/>
    <property type="match status" value="1"/>
</dbReference>
<dbReference type="EMBL" id="QFNK01000102">
    <property type="protein sequence ID" value="PZO86647.1"/>
    <property type="molecule type" value="Genomic_DNA"/>
</dbReference>
<reference evidence="16 17" key="1">
    <citation type="submission" date="2017-08" db="EMBL/GenBank/DDBJ databases">
        <title>Infants hospitalized years apart are colonized by the same room-sourced microbial strains.</title>
        <authorList>
            <person name="Brooks B."/>
            <person name="Olm M.R."/>
            <person name="Firek B.A."/>
            <person name="Baker R."/>
            <person name="Thomas B.C."/>
            <person name="Morowitz M.J."/>
            <person name="Banfield J.F."/>
        </authorList>
    </citation>
    <scope>NUCLEOTIDE SEQUENCE [LARGE SCALE GENOMIC DNA]</scope>
    <source>
        <strain evidence="16">S2_018_000_R2_104</strain>
    </source>
</reference>
<dbReference type="InterPro" id="IPR014312">
    <property type="entry name" value="Succ_DH_anchor"/>
</dbReference>
<dbReference type="UniPathway" id="UPA00223"/>
<keyword evidence="7" id="KW-0816">Tricarboxylic acid cycle</keyword>
<evidence type="ECO:0000256" key="2">
    <source>
        <dbReference type="ARBA" id="ARBA00004050"/>
    </source>
</evidence>
<keyword evidence="12 15" id="KW-1133">Transmembrane helix</keyword>
<dbReference type="InterPro" id="IPR034804">
    <property type="entry name" value="SQR/QFR_C/D"/>
</dbReference>
<evidence type="ECO:0000256" key="6">
    <source>
        <dbReference type="ARBA" id="ARBA00022448"/>
    </source>
</evidence>
<proteinExistence type="predicted"/>
<evidence type="ECO:0000256" key="1">
    <source>
        <dbReference type="ARBA" id="ARBA00001971"/>
    </source>
</evidence>
<dbReference type="GO" id="GO:0020037">
    <property type="term" value="F:heme binding"/>
    <property type="evidence" value="ECO:0007669"/>
    <property type="project" value="InterPro"/>
</dbReference>
<evidence type="ECO:0000313" key="16">
    <source>
        <dbReference type="EMBL" id="PZO86647.1"/>
    </source>
</evidence>
<dbReference type="Gene3D" id="1.20.1300.10">
    <property type="entry name" value="Fumarate reductase/succinate dehydrogenase, transmembrane subunit"/>
    <property type="match status" value="1"/>
</dbReference>
<evidence type="ECO:0000256" key="12">
    <source>
        <dbReference type="ARBA" id="ARBA00022989"/>
    </source>
</evidence>
<evidence type="ECO:0000256" key="13">
    <source>
        <dbReference type="ARBA" id="ARBA00023004"/>
    </source>
</evidence>
<comment type="caution">
    <text evidence="16">The sequence shown here is derived from an EMBL/GenBank/DDBJ whole genome shotgun (WGS) entry which is preliminary data.</text>
</comment>
<evidence type="ECO:0000256" key="5">
    <source>
        <dbReference type="ARBA" id="ARBA00019425"/>
    </source>
</evidence>
<keyword evidence="11" id="KW-0249">Electron transport</keyword>
<evidence type="ECO:0000256" key="15">
    <source>
        <dbReference type="SAM" id="Phobius"/>
    </source>
</evidence>
<evidence type="ECO:0000256" key="7">
    <source>
        <dbReference type="ARBA" id="ARBA00022532"/>
    </source>
</evidence>
<feature type="transmembrane region" description="Helical" evidence="15">
    <location>
        <begin position="31"/>
        <end position="50"/>
    </location>
</feature>
<protein>
    <recommendedName>
        <fullName evidence="5">Succinate dehydrogenase hydrophobic membrane anchor subunit</fullName>
    </recommendedName>
</protein>
<evidence type="ECO:0000313" key="17">
    <source>
        <dbReference type="Proteomes" id="UP000249557"/>
    </source>
</evidence>